<comment type="caution">
    <text evidence="3">The sequence shown here is derived from an EMBL/GenBank/DDBJ whole genome shotgun (WGS) entry which is preliminary data.</text>
</comment>
<dbReference type="PANTHER" id="PTHR43377:SF1">
    <property type="entry name" value="BILIVERDIN REDUCTASE A"/>
    <property type="match status" value="1"/>
</dbReference>
<dbReference type="InterPro" id="IPR000683">
    <property type="entry name" value="Gfo/Idh/MocA-like_OxRdtase_N"/>
</dbReference>
<feature type="domain" description="GFO/IDH/MocA-like oxidoreductase" evidence="2">
    <location>
        <begin position="144"/>
        <end position="241"/>
    </location>
</feature>
<evidence type="ECO:0000313" key="4">
    <source>
        <dbReference type="Proteomes" id="UP001652445"/>
    </source>
</evidence>
<dbReference type="Proteomes" id="UP001652445">
    <property type="component" value="Unassembled WGS sequence"/>
</dbReference>
<evidence type="ECO:0000259" key="2">
    <source>
        <dbReference type="Pfam" id="PF22725"/>
    </source>
</evidence>
<dbReference type="SUPFAM" id="SSF51735">
    <property type="entry name" value="NAD(P)-binding Rossmann-fold domains"/>
    <property type="match status" value="1"/>
</dbReference>
<protein>
    <submittedName>
        <fullName evidence="3">Gfo/Idh/MocA family oxidoreductase</fullName>
    </submittedName>
</protein>
<dbReference type="InterPro" id="IPR051450">
    <property type="entry name" value="Gfo/Idh/MocA_Oxidoreductases"/>
</dbReference>
<evidence type="ECO:0000259" key="1">
    <source>
        <dbReference type="Pfam" id="PF01408"/>
    </source>
</evidence>
<dbReference type="EMBL" id="JAOQIO010000121">
    <property type="protein sequence ID" value="MCU6797430.1"/>
    <property type="molecule type" value="Genomic_DNA"/>
</dbReference>
<dbReference type="InterPro" id="IPR055170">
    <property type="entry name" value="GFO_IDH_MocA-like_dom"/>
</dbReference>
<dbReference type="SUPFAM" id="SSF55347">
    <property type="entry name" value="Glyceraldehyde-3-phosphate dehydrogenase-like, C-terminal domain"/>
    <property type="match status" value="1"/>
</dbReference>
<feature type="domain" description="Gfo/Idh/MocA-like oxidoreductase N-terminal" evidence="1">
    <location>
        <begin position="5"/>
        <end position="123"/>
    </location>
</feature>
<dbReference type="Gene3D" id="3.30.360.10">
    <property type="entry name" value="Dihydrodipicolinate Reductase, domain 2"/>
    <property type="match status" value="1"/>
</dbReference>
<keyword evidence="4" id="KW-1185">Reference proteome</keyword>
<dbReference type="Gene3D" id="3.40.50.720">
    <property type="entry name" value="NAD(P)-binding Rossmann-like Domain"/>
    <property type="match status" value="1"/>
</dbReference>
<sequence length="346" mass="39115">MEKQNIAIVGLRFGSTVIEELLQGAGNPYFQVYAVCDLDPSKVDECATKYGAKPYYSLASLLADPEVQVVGLYTPPAGRAELIDQIIISGKDVMTTKPFELNPQKALDILHKANAMKLVVHMNSPGPAWYDTLNYITAWRVKYELGMPIGGRWDIWVNYHEQADGGWYDDPEKCPVAPIFRLGIYIINDMARIFGPVHKVSSMSSRLITERPTVDNSQVSLLFRNGAIANIFGSFCVDDSQRYKSPMILNFEHGTFYCDVMPTNEGHANKLLLVARDPITRLRVTEEVEVTGDAGRYQWKEFYQSVCDRIMNEESYIHDVVEGLKIIEAMRRSDRSGRIELVQEES</sequence>
<dbReference type="Pfam" id="PF22725">
    <property type="entry name" value="GFO_IDH_MocA_C3"/>
    <property type="match status" value="1"/>
</dbReference>
<dbReference type="PANTHER" id="PTHR43377">
    <property type="entry name" value="BILIVERDIN REDUCTASE A"/>
    <property type="match status" value="1"/>
</dbReference>
<dbReference type="InterPro" id="IPR036291">
    <property type="entry name" value="NAD(P)-bd_dom_sf"/>
</dbReference>
<proteinExistence type="predicted"/>
<reference evidence="3 4" key="1">
    <citation type="submission" date="2022-09" db="EMBL/GenBank/DDBJ databases">
        <authorList>
            <person name="Han X.L."/>
            <person name="Wang Q."/>
            <person name="Lu T."/>
        </authorList>
    </citation>
    <scope>NUCLEOTIDE SEQUENCE [LARGE SCALE GENOMIC DNA]</scope>
    <source>
        <strain evidence="3 4">WQ 127069</strain>
    </source>
</reference>
<dbReference type="RefSeq" id="WP_262688219.1">
    <property type="nucleotide sequence ID" value="NZ_JAOQIO010000121.1"/>
</dbReference>
<evidence type="ECO:0000313" key="3">
    <source>
        <dbReference type="EMBL" id="MCU6797430.1"/>
    </source>
</evidence>
<gene>
    <name evidence="3" type="ORF">OB236_35430</name>
</gene>
<organism evidence="3 4">
    <name type="scientific">Paenibacillus baimaensis</name>
    <dbReference type="NCBI Taxonomy" id="2982185"/>
    <lineage>
        <taxon>Bacteria</taxon>
        <taxon>Bacillati</taxon>
        <taxon>Bacillota</taxon>
        <taxon>Bacilli</taxon>
        <taxon>Bacillales</taxon>
        <taxon>Paenibacillaceae</taxon>
        <taxon>Paenibacillus</taxon>
    </lineage>
</organism>
<dbReference type="Pfam" id="PF01408">
    <property type="entry name" value="GFO_IDH_MocA"/>
    <property type="match status" value="1"/>
</dbReference>
<accession>A0ABT2US23</accession>
<name>A0ABT2US23_9BACL</name>